<dbReference type="AlphaFoldDB" id="A0AAV3R7C2"/>
<feature type="compositionally biased region" description="Polar residues" evidence="1">
    <location>
        <begin position="67"/>
        <end position="92"/>
    </location>
</feature>
<comment type="caution">
    <text evidence="2">The sequence shown here is derived from an EMBL/GenBank/DDBJ whole genome shotgun (WGS) entry which is preliminary data.</text>
</comment>
<accession>A0AAV3R7C2</accession>
<proteinExistence type="predicted"/>
<protein>
    <submittedName>
        <fullName evidence="2">Uncharacterized protein</fullName>
    </submittedName>
</protein>
<gene>
    <name evidence="2" type="ORF">LIER_25737</name>
</gene>
<name>A0AAV3R7C2_LITER</name>
<keyword evidence="3" id="KW-1185">Reference proteome</keyword>
<feature type="region of interest" description="Disordered" evidence="1">
    <location>
        <begin position="35"/>
        <end position="92"/>
    </location>
</feature>
<dbReference type="Proteomes" id="UP001454036">
    <property type="component" value="Unassembled WGS sequence"/>
</dbReference>
<evidence type="ECO:0000256" key="1">
    <source>
        <dbReference type="SAM" id="MobiDB-lite"/>
    </source>
</evidence>
<evidence type="ECO:0000313" key="2">
    <source>
        <dbReference type="EMBL" id="GAA0171780.1"/>
    </source>
</evidence>
<dbReference type="EMBL" id="BAABME010007821">
    <property type="protein sequence ID" value="GAA0171780.1"/>
    <property type="molecule type" value="Genomic_DNA"/>
</dbReference>
<sequence>MSSMKQRRMPSNIAADRGSCESLSFTALVCVQEQKSSTKRSPLLRHFPPSPKGNASVPRKESEFEFSITTHSSPNTPINITSSPGFGNPNKGQVQTEAIRSQKREVDVIPKRRTNGPSRAILEKNGSLLTHEAARSNKKTPKKGFSFAAPCRLCSAEEPELIVKEQILHGRKTQ</sequence>
<reference evidence="2 3" key="1">
    <citation type="submission" date="2024-01" db="EMBL/GenBank/DDBJ databases">
        <title>The complete chloroplast genome sequence of Lithospermum erythrorhizon: insights into the phylogenetic relationship among Boraginaceae species and the maternal lineages of purple gromwells.</title>
        <authorList>
            <person name="Okada T."/>
            <person name="Watanabe K."/>
        </authorList>
    </citation>
    <scope>NUCLEOTIDE SEQUENCE [LARGE SCALE GENOMIC DNA]</scope>
</reference>
<evidence type="ECO:0000313" key="3">
    <source>
        <dbReference type="Proteomes" id="UP001454036"/>
    </source>
</evidence>
<organism evidence="2 3">
    <name type="scientific">Lithospermum erythrorhizon</name>
    <name type="common">Purple gromwell</name>
    <name type="synonym">Lithospermum officinale var. erythrorhizon</name>
    <dbReference type="NCBI Taxonomy" id="34254"/>
    <lineage>
        <taxon>Eukaryota</taxon>
        <taxon>Viridiplantae</taxon>
        <taxon>Streptophyta</taxon>
        <taxon>Embryophyta</taxon>
        <taxon>Tracheophyta</taxon>
        <taxon>Spermatophyta</taxon>
        <taxon>Magnoliopsida</taxon>
        <taxon>eudicotyledons</taxon>
        <taxon>Gunneridae</taxon>
        <taxon>Pentapetalae</taxon>
        <taxon>asterids</taxon>
        <taxon>lamiids</taxon>
        <taxon>Boraginales</taxon>
        <taxon>Boraginaceae</taxon>
        <taxon>Boraginoideae</taxon>
        <taxon>Lithospermeae</taxon>
        <taxon>Lithospermum</taxon>
    </lineage>
</organism>